<gene>
    <name evidence="1" type="ORF">LTS18_002167</name>
</gene>
<sequence>MQLGDDSIPPEDKPAKNTATSMETDSNGAFAAPAWLGTADAPVPARSLKAIVRDMPKDAASLKFGKSLLGGDFVSLYEAQTDPARLAMFGSSFLDQPRLFRYNPWRSVKPPGGAHVRRMIIADAIESDDKLQVIQQAEGLNDKGLTMASVLDALSKPTENVGACIINAPSKRVAQLYQEPEWFDRTKTVMRRSKQTANLTPYGTLVELHNDDSEVVQTLVYGKKIWAIVPPTDLNLSILKNVYRQREAFYS</sequence>
<evidence type="ECO:0000313" key="2">
    <source>
        <dbReference type="Proteomes" id="UP001186974"/>
    </source>
</evidence>
<dbReference type="EMBL" id="JAWDJW010006942">
    <property type="protein sequence ID" value="KAK3063214.1"/>
    <property type="molecule type" value="Genomic_DNA"/>
</dbReference>
<protein>
    <submittedName>
        <fullName evidence="1">Uncharacterized protein</fullName>
    </submittedName>
</protein>
<accession>A0ACC3D811</accession>
<dbReference type="Proteomes" id="UP001186974">
    <property type="component" value="Unassembled WGS sequence"/>
</dbReference>
<name>A0ACC3D811_9PEZI</name>
<evidence type="ECO:0000313" key="1">
    <source>
        <dbReference type="EMBL" id="KAK3063214.1"/>
    </source>
</evidence>
<keyword evidence="2" id="KW-1185">Reference proteome</keyword>
<reference evidence="1" key="1">
    <citation type="submission" date="2024-09" db="EMBL/GenBank/DDBJ databases">
        <title>Black Yeasts Isolated from many extreme environments.</title>
        <authorList>
            <person name="Coleine C."/>
            <person name="Stajich J.E."/>
            <person name="Selbmann L."/>
        </authorList>
    </citation>
    <scope>NUCLEOTIDE SEQUENCE</scope>
    <source>
        <strain evidence="1">CCFEE 5737</strain>
    </source>
</reference>
<comment type="caution">
    <text evidence="1">The sequence shown here is derived from an EMBL/GenBank/DDBJ whole genome shotgun (WGS) entry which is preliminary data.</text>
</comment>
<organism evidence="1 2">
    <name type="scientific">Coniosporium uncinatum</name>
    <dbReference type="NCBI Taxonomy" id="93489"/>
    <lineage>
        <taxon>Eukaryota</taxon>
        <taxon>Fungi</taxon>
        <taxon>Dikarya</taxon>
        <taxon>Ascomycota</taxon>
        <taxon>Pezizomycotina</taxon>
        <taxon>Dothideomycetes</taxon>
        <taxon>Dothideomycetes incertae sedis</taxon>
        <taxon>Coniosporium</taxon>
    </lineage>
</organism>
<proteinExistence type="predicted"/>
<feature type="non-terminal residue" evidence="1">
    <location>
        <position position="251"/>
    </location>
</feature>